<keyword evidence="2" id="KW-1185">Reference proteome</keyword>
<evidence type="ECO:0000313" key="2">
    <source>
        <dbReference type="Proteomes" id="UP001292094"/>
    </source>
</evidence>
<dbReference type="EMBL" id="JAWZYT010000265">
    <property type="protein sequence ID" value="KAK4325666.1"/>
    <property type="molecule type" value="Genomic_DNA"/>
</dbReference>
<dbReference type="Proteomes" id="UP001292094">
    <property type="component" value="Unassembled WGS sequence"/>
</dbReference>
<reference evidence="1" key="1">
    <citation type="submission" date="2023-11" db="EMBL/GenBank/DDBJ databases">
        <title>Genome assemblies of two species of porcelain crab, Petrolisthes cinctipes and Petrolisthes manimaculis (Anomura: Porcellanidae).</title>
        <authorList>
            <person name="Angst P."/>
        </authorList>
    </citation>
    <scope>NUCLEOTIDE SEQUENCE</scope>
    <source>
        <strain evidence="1">PB745_02</strain>
        <tissue evidence="1">Gill</tissue>
    </source>
</reference>
<comment type="caution">
    <text evidence="1">The sequence shown here is derived from an EMBL/GenBank/DDBJ whole genome shotgun (WGS) entry which is preliminary data.</text>
</comment>
<proteinExistence type="predicted"/>
<evidence type="ECO:0000313" key="1">
    <source>
        <dbReference type="EMBL" id="KAK4325666.1"/>
    </source>
</evidence>
<accession>A0AAE1QFC9</accession>
<sequence length="118" mass="13552">MLWHFYTGNKAQSPLKKNDAVDPRAQLGGRRRLSYQVVEGFTDVDGNTELYLGQETLFPGQAGWPIPHDAPFKHNLDRCIMASIESNNMQNVRTQCGDNFSIFEEDILNRDEEGQRFF</sequence>
<organism evidence="1 2">
    <name type="scientific">Petrolisthes manimaculis</name>
    <dbReference type="NCBI Taxonomy" id="1843537"/>
    <lineage>
        <taxon>Eukaryota</taxon>
        <taxon>Metazoa</taxon>
        <taxon>Ecdysozoa</taxon>
        <taxon>Arthropoda</taxon>
        <taxon>Crustacea</taxon>
        <taxon>Multicrustacea</taxon>
        <taxon>Malacostraca</taxon>
        <taxon>Eumalacostraca</taxon>
        <taxon>Eucarida</taxon>
        <taxon>Decapoda</taxon>
        <taxon>Pleocyemata</taxon>
        <taxon>Anomura</taxon>
        <taxon>Galatheoidea</taxon>
        <taxon>Porcellanidae</taxon>
        <taxon>Petrolisthes</taxon>
    </lineage>
</organism>
<protein>
    <submittedName>
        <fullName evidence="1">Uncharacterized protein</fullName>
    </submittedName>
</protein>
<dbReference type="AlphaFoldDB" id="A0AAE1QFC9"/>
<name>A0AAE1QFC9_9EUCA</name>
<gene>
    <name evidence="1" type="ORF">Pmani_003759</name>
</gene>